<dbReference type="AlphaFoldDB" id="A0A7G9YSM7"/>
<reference evidence="6" key="1">
    <citation type="submission" date="2020-06" db="EMBL/GenBank/DDBJ databases">
        <title>Unique genomic features of the anaerobic methanotrophic archaea.</title>
        <authorList>
            <person name="Chadwick G.L."/>
            <person name="Skennerton C.T."/>
            <person name="Laso-Perez R."/>
            <person name="Leu A.O."/>
            <person name="Speth D.R."/>
            <person name="Yu H."/>
            <person name="Morgan-Lang C."/>
            <person name="Hatzenpichler R."/>
            <person name="Goudeau D."/>
            <person name="Malmstrom R."/>
            <person name="Brazelton W.J."/>
            <person name="Woyke T."/>
            <person name="Hallam S.J."/>
            <person name="Tyson G.W."/>
            <person name="Wegener G."/>
            <person name="Boetius A."/>
            <person name="Orphan V."/>
        </authorList>
    </citation>
    <scope>NUCLEOTIDE SEQUENCE</scope>
</reference>
<feature type="domain" description="CARDB" evidence="4">
    <location>
        <begin position="652"/>
        <end position="782"/>
    </location>
</feature>
<sequence>MKVLGTVKDAATEVPLPGAKIKLYVREEELAVLQSDSEGKFEHESESQYLGEILICKVEKAGYEPQKVIQEFEEDEVTLAIKLVPGEEEKIKLTVNLKDEKRNPLKGLNISLEVDGEGVGVGISDKDGIFKISLSPDLEGKTINYKAELGGFELASGEVQLKKETSVKITMKKPPAPPPNMKWLKIAAGATGIVAVILVAIIISQIIPPEPPNIHYFNANPSTIIRGQSSTLTWGTSNAMEAEISHIGGVPLSGSRRVSPERTTSYTLIAINEEGNRVEEEVTVEVIETEPPKIHSFEADPSVIKEGKSSTLRWGTSNAEEVEISGIGRVSLSDSRRVSPERTTSYTLIAINEEGNRVEEEVTVEVIETEPPKIHSFEADPSVIKEGKSSTLRWGTSNAEEVEISGIGRVSLSGEREVSPERTTTHTLIAINEEGNRVEKEVTVEVIITDTTPPTIIGNTPTGTNVPVNTQINITFSEAMNLESAQSVFSTSPATTGRFRWDGNTMIYTLSSNLAYRTSYTVTIGTGARDFAGNGLQSPHSWRFTTASAPDTPPTVIGNTPTGRNVPVTTQITMTFSEAMDQASVQTAFSTSPATKGSFRWDGNTLIYTPSLNLAYRTRYTVTVGTGARDFAGNGLQSPHRRQFITVSALGKPDLVVTTLETTGPPTVNPEGSVELPIRVEVKNQGDAAAGIFKVATEYTGPQGTFVVAFTVPGQSSSWYPYTSASLAAGSVVNFAGKVTFRPKLRGVTVSLKATADSCSGDEFMPDYCRVEESNEGNNEATAISVSLPHYHSISNIQLAPPSPATLTLTEQVKVRFDYATTETEGVRIFVRPFTDGSRTPNYAASGSPLYPTGRGKGEGDFTIRSGEVTVDQLRFQILSRDKSRVLHESFISVNYRFRTLQ</sequence>
<dbReference type="Pfam" id="PF07705">
    <property type="entry name" value="CARDB"/>
    <property type="match status" value="1"/>
</dbReference>
<organism evidence="6">
    <name type="scientific">Candidatus Methanophagaceae archaeon ANME-1 ERB6</name>
    <dbReference type="NCBI Taxonomy" id="2759912"/>
    <lineage>
        <taxon>Archaea</taxon>
        <taxon>Methanobacteriati</taxon>
        <taxon>Methanobacteriota</taxon>
        <taxon>Stenosarchaea group</taxon>
        <taxon>Methanomicrobia</taxon>
        <taxon>Candidatus Methanophagales</taxon>
        <taxon>Candidatus Methanophagaceae</taxon>
    </lineage>
</organism>
<evidence type="ECO:0000256" key="1">
    <source>
        <dbReference type="ARBA" id="ARBA00022729"/>
    </source>
</evidence>
<protein>
    <recommendedName>
        <fullName evidence="7">SbsA Ig-like domain-containing protein</fullName>
    </recommendedName>
</protein>
<evidence type="ECO:0000256" key="2">
    <source>
        <dbReference type="SAM" id="MobiDB-lite"/>
    </source>
</evidence>
<proteinExistence type="predicted"/>
<gene>
    <name evidence="6" type="ORF">EDLMLJLI_00004</name>
</gene>
<keyword evidence="3" id="KW-0812">Transmembrane</keyword>
<keyword evidence="3" id="KW-0472">Membrane</keyword>
<name>A0A7G9YSM7_9EURY</name>
<dbReference type="Pfam" id="PF13205">
    <property type="entry name" value="Big_5"/>
    <property type="match status" value="2"/>
</dbReference>
<evidence type="ECO:0008006" key="7">
    <source>
        <dbReference type="Google" id="ProtNLM"/>
    </source>
</evidence>
<keyword evidence="3" id="KW-1133">Transmembrane helix</keyword>
<dbReference type="EMBL" id="MT631458">
    <property type="protein sequence ID" value="QNO51011.1"/>
    <property type="molecule type" value="Genomic_DNA"/>
</dbReference>
<dbReference type="InterPro" id="IPR032812">
    <property type="entry name" value="SbsA_Ig"/>
</dbReference>
<feature type="transmembrane region" description="Helical" evidence="3">
    <location>
        <begin position="183"/>
        <end position="207"/>
    </location>
</feature>
<evidence type="ECO:0000259" key="4">
    <source>
        <dbReference type="Pfam" id="PF07705"/>
    </source>
</evidence>
<keyword evidence="1" id="KW-0732">Signal</keyword>
<evidence type="ECO:0000313" key="6">
    <source>
        <dbReference type="EMBL" id="QNO51011.1"/>
    </source>
</evidence>
<dbReference type="InterPro" id="IPR013783">
    <property type="entry name" value="Ig-like_fold"/>
</dbReference>
<accession>A0A7G9YSM7</accession>
<dbReference type="Gene3D" id="2.60.40.3710">
    <property type="match status" value="2"/>
</dbReference>
<evidence type="ECO:0000259" key="5">
    <source>
        <dbReference type="Pfam" id="PF13205"/>
    </source>
</evidence>
<dbReference type="Gene3D" id="2.60.40.10">
    <property type="entry name" value="Immunoglobulins"/>
    <property type="match status" value="1"/>
</dbReference>
<feature type="region of interest" description="Disordered" evidence="2">
    <location>
        <begin position="546"/>
        <end position="565"/>
    </location>
</feature>
<feature type="domain" description="SbsA Ig-like" evidence="5">
    <location>
        <begin position="450"/>
        <end position="546"/>
    </location>
</feature>
<evidence type="ECO:0000256" key="3">
    <source>
        <dbReference type="SAM" id="Phobius"/>
    </source>
</evidence>
<feature type="domain" description="SbsA Ig-like" evidence="5">
    <location>
        <begin position="551"/>
        <end position="645"/>
    </location>
</feature>
<dbReference type="InterPro" id="IPR011635">
    <property type="entry name" value="CARDB"/>
</dbReference>